<accession>A0ACC2W5E6</accession>
<evidence type="ECO:0000313" key="1">
    <source>
        <dbReference type="EMBL" id="KAJ9106852.1"/>
    </source>
</evidence>
<reference evidence="1" key="1">
    <citation type="submission" date="2023-04" db="EMBL/GenBank/DDBJ databases">
        <title>Draft Genome sequencing of Naganishia species isolated from polar environments using Oxford Nanopore Technology.</title>
        <authorList>
            <person name="Leo P."/>
            <person name="Venkateswaran K."/>
        </authorList>
    </citation>
    <scope>NUCLEOTIDE SEQUENCE</scope>
    <source>
        <strain evidence="1">MNA-CCFEE 5261</strain>
    </source>
</reference>
<sequence>MSALPPARSARKEIRRSYAATIKQMGAMFCDIVSETLDPYYVELPERDCPTRKKVLVMKRRLVKLKSRHENIGFELSFKGVWPADRYAVSETAITMLS</sequence>
<evidence type="ECO:0000313" key="2">
    <source>
        <dbReference type="Proteomes" id="UP001241377"/>
    </source>
</evidence>
<name>A0ACC2W5E6_9TREE</name>
<comment type="caution">
    <text evidence="1">The sequence shown here is derived from an EMBL/GenBank/DDBJ whole genome shotgun (WGS) entry which is preliminary data.</text>
</comment>
<keyword evidence="2" id="KW-1185">Reference proteome</keyword>
<gene>
    <name evidence="1" type="ORF">QFC19_002981</name>
</gene>
<protein>
    <submittedName>
        <fullName evidence="1">Uncharacterized protein</fullName>
    </submittedName>
</protein>
<dbReference type="EMBL" id="JASBWR010000027">
    <property type="protein sequence ID" value="KAJ9106852.1"/>
    <property type="molecule type" value="Genomic_DNA"/>
</dbReference>
<proteinExistence type="predicted"/>
<dbReference type="Proteomes" id="UP001241377">
    <property type="component" value="Unassembled WGS sequence"/>
</dbReference>
<organism evidence="1 2">
    <name type="scientific">Naganishia cerealis</name>
    <dbReference type="NCBI Taxonomy" id="610337"/>
    <lineage>
        <taxon>Eukaryota</taxon>
        <taxon>Fungi</taxon>
        <taxon>Dikarya</taxon>
        <taxon>Basidiomycota</taxon>
        <taxon>Agaricomycotina</taxon>
        <taxon>Tremellomycetes</taxon>
        <taxon>Filobasidiales</taxon>
        <taxon>Filobasidiaceae</taxon>
        <taxon>Naganishia</taxon>
    </lineage>
</organism>